<keyword evidence="2" id="KW-0808">Transferase</keyword>
<evidence type="ECO:0000313" key="3">
    <source>
        <dbReference type="Proteomes" id="UP001207918"/>
    </source>
</evidence>
<protein>
    <submittedName>
        <fullName evidence="2">Glycosyltransferase</fullName>
        <ecNumber evidence="2">2.4.-.-</ecNumber>
    </submittedName>
</protein>
<reference evidence="2 3" key="1">
    <citation type="submission" date="2021-03" db="EMBL/GenBank/DDBJ databases">
        <title>Aliifodinibius sp. nov., a new bacterium isolated from saline soil.</title>
        <authorList>
            <person name="Galisteo C."/>
            <person name="De La Haba R."/>
            <person name="Sanchez-Porro C."/>
            <person name="Ventosa A."/>
        </authorList>
    </citation>
    <scope>NUCLEOTIDE SEQUENCE [LARGE SCALE GENOMIC DNA]</scope>
    <source>
        <strain evidence="2 3">1BSP15-2V2</strain>
    </source>
</reference>
<feature type="transmembrane region" description="Helical" evidence="1">
    <location>
        <begin position="314"/>
        <end position="337"/>
    </location>
</feature>
<dbReference type="GO" id="GO:0016757">
    <property type="term" value="F:glycosyltransferase activity"/>
    <property type="evidence" value="ECO:0007669"/>
    <property type="project" value="UniProtKB-KW"/>
</dbReference>
<dbReference type="EMBL" id="JAGGJA010000004">
    <property type="protein sequence ID" value="MCW9706743.1"/>
    <property type="molecule type" value="Genomic_DNA"/>
</dbReference>
<keyword evidence="2" id="KW-0328">Glycosyltransferase</keyword>
<keyword evidence="3" id="KW-1185">Reference proteome</keyword>
<gene>
    <name evidence="2" type="ORF">J6I44_07735</name>
</gene>
<accession>A0ABT3PLB2</accession>
<comment type="caution">
    <text evidence="2">The sequence shown here is derived from an EMBL/GenBank/DDBJ whole genome shotgun (WGS) entry which is preliminary data.</text>
</comment>
<evidence type="ECO:0000256" key="1">
    <source>
        <dbReference type="SAM" id="Phobius"/>
    </source>
</evidence>
<keyword evidence="1" id="KW-1133">Transmembrane helix</keyword>
<proteinExistence type="predicted"/>
<keyword evidence="1" id="KW-0812">Transmembrane</keyword>
<dbReference type="SUPFAM" id="SSF53448">
    <property type="entry name" value="Nucleotide-diphospho-sugar transferases"/>
    <property type="match status" value="1"/>
</dbReference>
<dbReference type="EC" id="2.4.-.-" evidence="2"/>
<organism evidence="2 3">
    <name type="scientific">Fodinibius salsisoli</name>
    <dbReference type="NCBI Taxonomy" id="2820877"/>
    <lineage>
        <taxon>Bacteria</taxon>
        <taxon>Pseudomonadati</taxon>
        <taxon>Balneolota</taxon>
        <taxon>Balneolia</taxon>
        <taxon>Balneolales</taxon>
        <taxon>Balneolaceae</taxon>
        <taxon>Fodinibius</taxon>
    </lineage>
</organism>
<keyword evidence="1" id="KW-0472">Membrane</keyword>
<evidence type="ECO:0000313" key="2">
    <source>
        <dbReference type="EMBL" id="MCW9706743.1"/>
    </source>
</evidence>
<dbReference type="Pfam" id="PF13641">
    <property type="entry name" value="Glyco_tranf_2_3"/>
    <property type="match status" value="1"/>
</dbReference>
<dbReference type="Proteomes" id="UP001207918">
    <property type="component" value="Unassembled WGS sequence"/>
</dbReference>
<name>A0ABT3PLB2_9BACT</name>
<dbReference type="InterPro" id="IPR029044">
    <property type="entry name" value="Nucleotide-diphossugar_trans"/>
</dbReference>
<feature type="transmembrane region" description="Helical" evidence="1">
    <location>
        <begin position="288"/>
        <end position="308"/>
    </location>
</feature>
<sequence length="348" mass="39476">MIVLLGYQLVRSLWTLIGLRNIFSQPNQARQFAIVLLANKGQQMISKSLYSIFGLVYPKNLYDVIVLGNCLSEEAANTAREMGATIFDANDWLGKEECKLHWVFKQILSGDKSYDAVLVIQSESLLSGNYLDVLNHYFDQGSSVIQSSSLVLPESGSVWDKKNRFNFLRNNLLKPVGDELLGFSKSFRGNNFGFTTETLKENLAILPTFNQDKEYGLMLELKGIDVDFAPEAVVWKQMPIRADIVGNHSNKERFSFLKHYIPKLFKAAFRYKSLSYINKILDLITPSVLKVLVITLLMIAINILAWALADTPFIFVWIWLCISILDLLIIVVGGYAINTYFQAYKSII</sequence>